<dbReference type="InterPro" id="IPR050309">
    <property type="entry name" value="Type-B_Carboxylest/Lipase"/>
</dbReference>
<feature type="signal peptide" evidence="3">
    <location>
        <begin position="1"/>
        <end position="25"/>
    </location>
</feature>
<gene>
    <name evidence="5" type="ORF">FSARC_7234</name>
</gene>
<evidence type="ECO:0000256" key="1">
    <source>
        <dbReference type="ARBA" id="ARBA00005964"/>
    </source>
</evidence>
<evidence type="ECO:0000256" key="3">
    <source>
        <dbReference type="RuleBase" id="RU361235"/>
    </source>
</evidence>
<dbReference type="EC" id="3.1.1.-" evidence="3"/>
<dbReference type="PROSITE" id="PS00941">
    <property type="entry name" value="CARBOXYLESTERASE_B_2"/>
    <property type="match status" value="1"/>
</dbReference>
<evidence type="ECO:0000313" key="5">
    <source>
        <dbReference type="EMBL" id="KAF4964889.1"/>
    </source>
</evidence>
<dbReference type="OrthoDB" id="408631at2759"/>
<feature type="chain" id="PRO_5034325050" description="Carboxylic ester hydrolase" evidence="3">
    <location>
        <begin position="26"/>
        <end position="492"/>
    </location>
</feature>
<comment type="similarity">
    <text evidence="1 3">Belongs to the type-B carboxylesterase/lipase family.</text>
</comment>
<dbReference type="PANTHER" id="PTHR11559">
    <property type="entry name" value="CARBOXYLESTERASE"/>
    <property type="match status" value="1"/>
</dbReference>
<evidence type="ECO:0000259" key="4">
    <source>
        <dbReference type="Pfam" id="PF00135"/>
    </source>
</evidence>
<reference evidence="5" key="2">
    <citation type="submission" date="2020-05" db="EMBL/GenBank/DDBJ databases">
        <authorList>
            <person name="Kim H.-S."/>
            <person name="Proctor R.H."/>
            <person name="Brown D.W."/>
        </authorList>
    </citation>
    <scope>NUCLEOTIDE SEQUENCE</scope>
    <source>
        <strain evidence="5">NRRL 20472</strain>
    </source>
</reference>
<feature type="domain" description="Carboxylesterase type B" evidence="4">
    <location>
        <begin position="356"/>
        <end position="452"/>
    </location>
</feature>
<sequence>MQLKTCRAFALISGLITLLAQDTCAVSTTKVRTERGVINGFKDKSYPNVAQFLGIPYAEPPIGKRRWAPAEPKQHFGTLDASAQGPACPQAEPVVGDWAAEFLIKPNSTSEDCLYLNIWAPLTHSNEKLPVVVWIHGGGFSAGGGDIVYQTPTPWIERSQKHIVVSFNYRLGVFGFPNAADLDPKEQNLGLLDQRLAVEWVRDNIASFGGDPERIVIWGQSAGAVSVGYYQYAWTKDPIARGYIQNSGSAFLNIGSPDTSHTNFTALAKAFGYSQGSEVDFLRRIPFKDIQKHVENATGLSFTPVVDERTKFSDYAKRILSPKVPKLPLVIGSNRDEGDFGADINHTVGTPPYQVKPDSTFGCPVYYEASLRTETGATTYRYEYSANFTNIMPKGLGAFHSAELPLIFGTHNAAREKSGPFEYDVSHAMQDYWLEFIQDPTSGPSKHGWDPTPAGQLNTIQKGVEFGFNETIVVRRYDWASWQKGCKNATAA</sequence>
<dbReference type="Pfam" id="PF00135">
    <property type="entry name" value="COesterase"/>
    <property type="match status" value="2"/>
</dbReference>
<keyword evidence="6" id="KW-1185">Reference proteome</keyword>
<dbReference type="SUPFAM" id="SSF53474">
    <property type="entry name" value="alpha/beta-Hydrolases"/>
    <property type="match status" value="1"/>
</dbReference>
<organism evidence="5 6">
    <name type="scientific">Fusarium sarcochroum</name>
    <dbReference type="NCBI Taxonomy" id="1208366"/>
    <lineage>
        <taxon>Eukaryota</taxon>
        <taxon>Fungi</taxon>
        <taxon>Dikarya</taxon>
        <taxon>Ascomycota</taxon>
        <taxon>Pezizomycotina</taxon>
        <taxon>Sordariomycetes</taxon>
        <taxon>Hypocreomycetidae</taxon>
        <taxon>Hypocreales</taxon>
        <taxon>Nectriaceae</taxon>
        <taxon>Fusarium</taxon>
        <taxon>Fusarium lateritium species complex</taxon>
    </lineage>
</organism>
<feature type="domain" description="Carboxylesterase type B" evidence="4">
    <location>
        <begin position="28"/>
        <end position="343"/>
    </location>
</feature>
<reference evidence="5" key="1">
    <citation type="journal article" date="2020" name="BMC Genomics">
        <title>Correction to: Identification and distribution of gene clusters required for synthesis of sphingolipid metabolism inhibitors in diverse species of the filamentous fungus Fusarium.</title>
        <authorList>
            <person name="Kim H.S."/>
            <person name="Lohmar J.M."/>
            <person name="Busman M."/>
            <person name="Brown D.W."/>
            <person name="Naumann T.A."/>
            <person name="Divon H.H."/>
            <person name="Lysoe E."/>
            <person name="Uhlig S."/>
            <person name="Proctor R.H."/>
        </authorList>
    </citation>
    <scope>NUCLEOTIDE SEQUENCE</scope>
    <source>
        <strain evidence="5">NRRL 20472</strain>
    </source>
</reference>
<dbReference type="GO" id="GO:0016787">
    <property type="term" value="F:hydrolase activity"/>
    <property type="evidence" value="ECO:0007669"/>
    <property type="project" value="UniProtKB-KW"/>
</dbReference>
<accession>A0A8H4TVU4</accession>
<dbReference type="InterPro" id="IPR019819">
    <property type="entry name" value="Carboxylesterase_B_CS"/>
</dbReference>
<dbReference type="Gene3D" id="3.40.50.1820">
    <property type="entry name" value="alpha/beta hydrolase"/>
    <property type="match status" value="2"/>
</dbReference>
<dbReference type="AlphaFoldDB" id="A0A8H4TVU4"/>
<dbReference type="InterPro" id="IPR019826">
    <property type="entry name" value="Carboxylesterase_B_AS"/>
</dbReference>
<name>A0A8H4TVU4_9HYPO</name>
<dbReference type="InterPro" id="IPR029058">
    <property type="entry name" value="AB_hydrolase_fold"/>
</dbReference>
<evidence type="ECO:0000256" key="2">
    <source>
        <dbReference type="ARBA" id="ARBA00022801"/>
    </source>
</evidence>
<dbReference type="PROSITE" id="PS00122">
    <property type="entry name" value="CARBOXYLESTERASE_B_1"/>
    <property type="match status" value="1"/>
</dbReference>
<comment type="caution">
    <text evidence="5">The sequence shown here is derived from an EMBL/GenBank/DDBJ whole genome shotgun (WGS) entry which is preliminary data.</text>
</comment>
<dbReference type="Proteomes" id="UP000622797">
    <property type="component" value="Unassembled WGS sequence"/>
</dbReference>
<dbReference type="InterPro" id="IPR002018">
    <property type="entry name" value="CarbesteraseB"/>
</dbReference>
<dbReference type="EMBL" id="JABEXW010000384">
    <property type="protein sequence ID" value="KAF4964889.1"/>
    <property type="molecule type" value="Genomic_DNA"/>
</dbReference>
<proteinExistence type="inferred from homology"/>
<keyword evidence="3" id="KW-0732">Signal</keyword>
<evidence type="ECO:0000313" key="6">
    <source>
        <dbReference type="Proteomes" id="UP000622797"/>
    </source>
</evidence>
<keyword evidence="2 3" id="KW-0378">Hydrolase</keyword>
<protein>
    <recommendedName>
        <fullName evidence="3">Carboxylic ester hydrolase</fullName>
        <ecNumber evidence="3">3.1.1.-</ecNumber>
    </recommendedName>
</protein>